<evidence type="ECO:0000259" key="6">
    <source>
        <dbReference type="PROSITE" id="PS50901"/>
    </source>
</evidence>
<dbReference type="RefSeq" id="WP_326754167.1">
    <property type="nucleotide sequence ID" value="NZ_CP109134.1"/>
</dbReference>
<dbReference type="EMBL" id="CP109134">
    <property type="protein sequence ID" value="WSD08214.1"/>
    <property type="molecule type" value="Genomic_DNA"/>
</dbReference>
<dbReference type="PROSITE" id="PS50901">
    <property type="entry name" value="FTSK"/>
    <property type="match status" value="2"/>
</dbReference>
<dbReference type="Gene3D" id="3.40.50.300">
    <property type="entry name" value="P-loop containing nucleotide triphosphate hydrolases"/>
    <property type="match status" value="4"/>
</dbReference>
<evidence type="ECO:0000256" key="2">
    <source>
        <dbReference type="ARBA" id="ARBA00022840"/>
    </source>
</evidence>
<feature type="domain" description="FtsK" evidence="6">
    <location>
        <begin position="748"/>
        <end position="940"/>
    </location>
</feature>
<dbReference type="CDD" id="cd01127">
    <property type="entry name" value="TrwB_TraG_TraD_VirD4"/>
    <property type="match status" value="1"/>
</dbReference>
<keyword evidence="1 3" id="KW-0547">Nucleotide-binding</keyword>
<dbReference type="PANTHER" id="PTHR22683">
    <property type="entry name" value="SPORULATION PROTEIN RELATED"/>
    <property type="match status" value="1"/>
</dbReference>
<keyword evidence="2 3" id="KW-0067">ATP-binding</keyword>
<evidence type="ECO:0000256" key="3">
    <source>
        <dbReference type="PROSITE-ProRule" id="PRU00289"/>
    </source>
</evidence>
<evidence type="ECO:0000256" key="1">
    <source>
        <dbReference type="ARBA" id="ARBA00022741"/>
    </source>
</evidence>
<feature type="binding site" evidence="3">
    <location>
        <begin position="766"/>
        <end position="773"/>
    </location>
    <ligand>
        <name>ATP</name>
        <dbReference type="ChEBI" id="CHEBI:30616"/>
    </ligand>
</feature>
<feature type="domain" description="FtsK" evidence="6">
    <location>
        <begin position="1086"/>
        <end position="1280"/>
    </location>
</feature>
<dbReference type="InterPro" id="IPR050206">
    <property type="entry name" value="FtsK/SpoIIIE/SftA"/>
</dbReference>
<dbReference type="PANTHER" id="PTHR22683:SF1">
    <property type="entry name" value="TYPE VII SECRETION SYSTEM PROTEIN ESSC"/>
    <property type="match status" value="1"/>
</dbReference>
<evidence type="ECO:0000256" key="5">
    <source>
        <dbReference type="SAM" id="MobiDB-lite"/>
    </source>
</evidence>
<feature type="binding site" evidence="3">
    <location>
        <begin position="1103"/>
        <end position="1110"/>
    </location>
    <ligand>
        <name>ATP</name>
        <dbReference type="ChEBI" id="CHEBI:30616"/>
    </ligand>
</feature>
<feature type="compositionally biased region" description="Basic and acidic residues" evidence="5">
    <location>
        <begin position="194"/>
        <end position="206"/>
    </location>
</feature>
<feature type="region of interest" description="Disordered" evidence="5">
    <location>
        <begin position="160"/>
        <end position="234"/>
    </location>
</feature>
<feature type="compositionally biased region" description="Basic and acidic residues" evidence="5">
    <location>
        <begin position="616"/>
        <end position="629"/>
    </location>
</feature>
<evidence type="ECO:0000313" key="8">
    <source>
        <dbReference type="Proteomes" id="UP001335325"/>
    </source>
</evidence>
<organism evidence="7 8">
    <name type="scientific">Streptomyces hirsutus</name>
    <dbReference type="NCBI Taxonomy" id="35620"/>
    <lineage>
        <taxon>Bacteria</taxon>
        <taxon>Bacillati</taxon>
        <taxon>Actinomycetota</taxon>
        <taxon>Actinomycetes</taxon>
        <taxon>Kitasatosporales</taxon>
        <taxon>Streptomycetaceae</taxon>
        <taxon>Streptomyces</taxon>
    </lineage>
</organism>
<proteinExistence type="predicted"/>
<feature type="coiled-coil region" evidence="4">
    <location>
        <begin position="349"/>
        <end position="376"/>
    </location>
</feature>
<protein>
    <submittedName>
        <fullName evidence="7">FtsK/SpoIIIE domain-containing protein</fullName>
    </submittedName>
</protein>
<evidence type="ECO:0000313" key="7">
    <source>
        <dbReference type="EMBL" id="WSD08214.1"/>
    </source>
</evidence>
<feature type="compositionally biased region" description="Basic residues" evidence="5">
    <location>
        <begin position="207"/>
        <end position="218"/>
    </location>
</feature>
<keyword evidence="8" id="KW-1185">Reference proteome</keyword>
<dbReference type="InterPro" id="IPR003593">
    <property type="entry name" value="AAA+_ATPase"/>
</dbReference>
<feature type="region of interest" description="Disordered" evidence="5">
    <location>
        <begin position="616"/>
        <end position="658"/>
    </location>
</feature>
<gene>
    <name evidence="7" type="ORF">OIE73_22450</name>
</gene>
<reference evidence="7 8" key="1">
    <citation type="submission" date="2022-10" db="EMBL/GenBank/DDBJ databases">
        <title>The complete genomes of actinobacterial strains from the NBC collection.</title>
        <authorList>
            <person name="Joergensen T.S."/>
            <person name="Alvarez Arevalo M."/>
            <person name="Sterndorff E.B."/>
            <person name="Faurdal D."/>
            <person name="Vuksanovic O."/>
            <person name="Mourched A.-S."/>
            <person name="Charusanti P."/>
            <person name="Shaw S."/>
            <person name="Blin K."/>
            <person name="Weber T."/>
        </authorList>
    </citation>
    <scope>NUCLEOTIDE SEQUENCE [LARGE SCALE GENOMIC DNA]</scope>
    <source>
        <strain evidence="7 8">NBC 01753</strain>
    </source>
</reference>
<sequence length="1575" mass="169153">MRLTLTVVDPFGGYAADVVLDADPESTVGDIAAELAAQVGHSGAQVIPIGQQRQGPVGSAPLVYVDGYAVDPSATVIGSPLREGAVVSLQDPSGCLPGEPTGLVELRVVGGPAAGFVHRLGVGRYDIGSGAASAVRVDDPEVDARALTLSVAKDGTCRVTVHRDGDGQEQDRDRDKNQEHVTLDGVPIQDSEGDGQKENDKAEKKEKKQKGAKGRGRNKGGAESGGGKSSSAGTYDWPLGAQVGVGNTLFELGRYTPPNAALKWSEDGVGLDYNRPPRLRPPTRQTTFRLPSAPREYEPRPLPWLMALTPLVGAVVAVLIFQRWYYLIMAGLSPILLFANYFNDKKHGRKSHAKQVKEYEEQKERIEKDAQDALVQERDDRRHAIPDPAAVLSLGTGPRTRLWERRRTDRDHLLIRVGTGQLPSEVVLDDPEQDDHRRQVTWKIEDAPVALDLRALGVVGMAGPGDSARALGRWAVAQTAALHSPMDVQFYVLSENSAQPSWDWVRWLPHARPSSGQDVNVLIGTDAETVGARVGELTQILDARKKAAEQNRSQGTTFSDPDIVVVWDGSRRLRSLPGVVRLLREGPAVSMYAICLDAEERFLPGECQAFVVAEPRPEEHGRGGRDRQHAQPQQASGGFPSFQAWHTATPEPDRAARPDKLRLRVEEAGAERIKNVRPDFVPAAWCLRLARSLSPLRDISGESEDSALPGSSRLLDVLQLEPPASDAIVARWRMGGQSTLAVIGESYDGPFGIDLRKDGPHGLIAGTTGSGKSELLQTIVAALAVANTPENMTFVLVDYKGGSAFKDCVKLPHTVGMVTDLDAHLVERALESLGAELKRREHILAAADAKDIEDYQDLVRRDPSHAPVPRLLIVIDEFASMVRDLPDFVTGLVNIAQRGRSLGIHLLLATQRPSGVVSPEIRANTNLRIALRVTDGGESSDVIDSPEAGQISKSTPGRAYARLGHASLVPFQSGRVGGRRPGAADPASLAPWVGPLSWEDLGRAALAKPKSEAREDDEITDLKVLVDAVREANSSLGVPAQHSPWLPALDETLLLDDIEVPAVALTAGRLAPAPYGVEDLPGDQARRPVAVDFSSFGHLMIGGAPRSGRSQVLRTIAGSLARTHSVADVHLYGIDCGNGALNALTRLPHCGAVVGRNQTERVIRLVNRLKGELSRRQDLLSDKGYADIGEQRAAAAEGERLPHIVVLLDRWEGWVPTLGEIDHGSLTDELQTMMREGASVGIHLVLTGDRTLLVGRIATLTEDKYGLRLADRSDFSSLGIPARKVPEEIPPGRAFRNEAGTETQFALLAEDTTGQGQAAALTAIGVVAAARDADVPRARRPFRVDSLPSRISFPEAWELRDPEASRSKLWALAGIGGDEIVGFGPDLAEGVPAFVVAGPAKSGRSTVLMNIAQSFLAHGTRLVVAAPRQSPLRRLDGTDGVLKVFTGDDIDEDDFEELIDEASTEEPIAVLIDDGEILEDCDAGSQMKKLVSRGAERGLALVIAGDEEDVCSGFSGWQVDAKKARRGILLSPQESSSGDLIGVRLSRSMVGGQVVPGKGMLHLGDGELRTVVVPG</sequence>
<name>A0ABZ1GQ52_9ACTN</name>
<feature type="compositionally biased region" description="Basic and acidic residues" evidence="5">
    <location>
        <begin position="161"/>
        <end position="182"/>
    </location>
</feature>
<dbReference type="SMART" id="SM00382">
    <property type="entry name" value="AAA"/>
    <property type="match status" value="3"/>
</dbReference>
<dbReference type="GeneID" id="91545390"/>
<keyword evidence="4" id="KW-0175">Coiled coil</keyword>
<dbReference type="Pfam" id="PF01580">
    <property type="entry name" value="FtsK_SpoIIIE"/>
    <property type="match status" value="2"/>
</dbReference>
<accession>A0ABZ1GQ52</accession>
<dbReference type="InterPro" id="IPR027417">
    <property type="entry name" value="P-loop_NTPase"/>
</dbReference>
<dbReference type="SUPFAM" id="SSF52540">
    <property type="entry name" value="P-loop containing nucleoside triphosphate hydrolases"/>
    <property type="match status" value="2"/>
</dbReference>
<dbReference type="Proteomes" id="UP001335325">
    <property type="component" value="Chromosome"/>
</dbReference>
<evidence type="ECO:0000256" key="4">
    <source>
        <dbReference type="SAM" id="Coils"/>
    </source>
</evidence>
<dbReference type="InterPro" id="IPR002543">
    <property type="entry name" value="FtsK_dom"/>
</dbReference>